<dbReference type="OrthoDB" id="2016903at2759"/>
<dbReference type="EMBL" id="KZ669297">
    <property type="protein sequence ID" value="PPR85682.1"/>
    <property type="molecule type" value="Genomic_DNA"/>
</dbReference>
<protein>
    <submittedName>
        <fullName evidence="1">Uncharacterized protein</fullName>
    </submittedName>
</protein>
<name>A0A2P5W3H8_GOSBA</name>
<dbReference type="AlphaFoldDB" id="A0A2P5W3H8"/>
<accession>A0A2P5W3H8</accession>
<sequence>MSGHYLAARQLEFFKGRNDSGPNKDSLVDALAIAQIMLLYVPRSNTWPMIIQKRLPIGYTMAEKAVAPSLVCLTDLKPSISYTNSTTNFQQSPLLNITYCLATGTDHSHGKILCVVIYNSLEWKRK</sequence>
<evidence type="ECO:0000313" key="2">
    <source>
        <dbReference type="Proteomes" id="UP000239757"/>
    </source>
</evidence>
<gene>
    <name evidence="1" type="ORF">GOBAR_AA35008</name>
</gene>
<organism evidence="1 2">
    <name type="scientific">Gossypium barbadense</name>
    <name type="common">Sea Island cotton</name>
    <name type="synonym">Hibiscus barbadensis</name>
    <dbReference type="NCBI Taxonomy" id="3634"/>
    <lineage>
        <taxon>Eukaryota</taxon>
        <taxon>Viridiplantae</taxon>
        <taxon>Streptophyta</taxon>
        <taxon>Embryophyta</taxon>
        <taxon>Tracheophyta</taxon>
        <taxon>Spermatophyta</taxon>
        <taxon>Magnoliopsida</taxon>
        <taxon>eudicotyledons</taxon>
        <taxon>Gunneridae</taxon>
        <taxon>Pentapetalae</taxon>
        <taxon>rosids</taxon>
        <taxon>malvids</taxon>
        <taxon>Malvales</taxon>
        <taxon>Malvaceae</taxon>
        <taxon>Malvoideae</taxon>
        <taxon>Gossypium</taxon>
    </lineage>
</organism>
<dbReference type="Proteomes" id="UP000239757">
    <property type="component" value="Unassembled WGS sequence"/>
</dbReference>
<proteinExistence type="predicted"/>
<evidence type="ECO:0000313" key="1">
    <source>
        <dbReference type="EMBL" id="PPR85682.1"/>
    </source>
</evidence>
<reference evidence="1 2" key="1">
    <citation type="submission" date="2015-01" db="EMBL/GenBank/DDBJ databases">
        <title>Genome of allotetraploid Gossypium barbadense reveals genomic plasticity and fiber elongation in cotton evolution.</title>
        <authorList>
            <person name="Chen X."/>
            <person name="Liu X."/>
            <person name="Zhao B."/>
            <person name="Zheng H."/>
            <person name="Hu Y."/>
            <person name="Lu G."/>
            <person name="Yang C."/>
            <person name="Chen J."/>
            <person name="Shan C."/>
            <person name="Zhang L."/>
            <person name="Zhou Y."/>
            <person name="Wang L."/>
            <person name="Guo W."/>
            <person name="Bai Y."/>
            <person name="Ruan J."/>
            <person name="Shangguan X."/>
            <person name="Mao Y."/>
            <person name="Jiang J."/>
            <person name="Zhu Y."/>
            <person name="Lei J."/>
            <person name="Kang H."/>
            <person name="Chen S."/>
            <person name="He X."/>
            <person name="Wang R."/>
            <person name="Wang Y."/>
            <person name="Chen J."/>
            <person name="Wang L."/>
            <person name="Yu S."/>
            <person name="Wang B."/>
            <person name="Wei J."/>
            <person name="Song S."/>
            <person name="Lu X."/>
            <person name="Gao Z."/>
            <person name="Gu W."/>
            <person name="Deng X."/>
            <person name="Ma D."/>
            <person name="Wang S."/>
            <person name="Liang W."/>
            <person name="Fang L."/>
            <person name="Cai C."/>
            <person name="Zhu X."/>
            <person name="Zhou B."/>
            <person name="Zhang Y."/>
            <person name="Chen Z."/>
            <person name="Xu S."/>
            <person name="Zhu R."/>
            <person name="Wang S."/>
            <person name="Zhang T."/>
            <person name="Zhao G."/>
        </authorList>
    </citation>
    <scope>NUCLEOTIDE SEQUENCE [LARGE SCALE GENOMIC DNA]</scope>
    <source>
        <strain evidence="2">cv. Xinhai21</strain>
        <tissue evidence="1">Leaf</tissue>
    </source>
</reference>